<evidence type="ECO:0000313" key="3">
    <source>
        <dbReference type="Proteomes" id="UP001549036"/>
    </source>
</evidence>
<reference evidence="2 3" key="1">
    <citation type="submission" date="2024-06" db="EMBL/GenBank/DDBJ databases">
        <title>Genomic Encyclopedia of Type Strains, Phase IV (KMG-IV): sequencing the most valuable type-strain genomes for metagenomic binning, comparative biology and taxonomic classification.</title>
        <authorList>
            <person name="Goeker M."/>
        </authorList>
    </citation>
    <scope>NUCLEOTIDE SEQUENCE [LARGE SCALE GENOMIC DNA]</scope>
    <source>
        <strain evidence="2 3">DSM 29846</strain>
    </source>
</reference>
<comment type="caution">
    <text evidence="2">The sequence shown here is derived from an EMBL/GenBank/DDBJ whole genome shotgun (WGS) entry which is preliminary data.</text>
</comment>
<evidence type="ECO:0000256" key="1">
    <source>
        <dbReference type="SAM" id="MobiDB-lite"/>
    </source>
</evidence>
<dbReference type="Proteomes" id="UP001549036">
    <property type="component" value="Unassembled WGS sequence"/>
</dbReference>
<proteinExistence type="predicted"/>
<accession>A0ABV2I3F9</accession>
<gene>
    <name evidence="2" type="ORF">ABID26_006738</name>
</gene>
<sequence>MQIVSLVQAIYMPQEQAAMSGGNAPAYSRIDENHPA</sequence>
<name>A0ABV2I3F9_9HYPH</name>
<dbReference type="EMBL" id="JBEPLM010000022">
    <property type="protein sequence ID" value="MET3597314.1"/>
    <property type="molecule type" value="Genomic_DNA"/>
</dbReference>
<keyword evidence="3" id="KW-1185">Reference proteome</keyword>
<feature type="region of interest" description="Disordered" evidence="1">
    <location>
        <begin position="17"/>
        <end position="36"/>
    </location>
</feature>
<protein>
    <submittedName>
        <fullName evidence="2">Uncharacterized protein</fullName>
    </submittedName>
</protein>
<evidence type="ECO:0000313" key="2">
    <source>
        <dbReference type="EMBL" id="MET3597314.1"/>
    </source>
</evidence>
<organism evidence="2 3">
    <name type="scientific">Mesorhizobium shonense</name>
    <dbReference type="NCBI Taxonomy" id="1209948"/>
    <lineage>
        <taxon>Bacteria</taxon>
        <taxon>Pseudomonadati</taxon>
        <taxon>Pseudomonadota</taxon>
        <taxon>Alphaproteobacteria</taxon>
        <taxon>Hyphomicrobiales</taxon>
        <taxon>Phyllobacteriaceae</taxon>
        <taxon>Mesorhizobium</taxon>
    </lineage>
</organism>